<evidence type="ECO:0000313" key="3">
    <source>
        <dbReference type="Proteomes" id="UP000018817"/>
    </source>
</evidence>
<keyword evidence="1" id="KW-0175">Coiled coil</keyword>
<evidence type="ECO:0000256" key="1">
    <source>
        <dbReference type="SAM" id="Coils"/>
    </source>
</evidence>
<reference evidence="3" key="1">
    <citation type="submission" date="2011-12" db="EMBL/GenBank/DDBJ databases">
        <authorList>
            <consortium name="The Broad Institute Genome Sequencing Platform"/>
            <person name="Russ C."/>
            <person name="Tyler B."/>
            <person name="Panabieres F."/>
            <person name="Shan W."/>
            <person name="Tripathy S."/>
            <person name="Grunwald N."/>
            <person name="Machado M."/>
            <person name="Young S.K."/>
            <person name="Zeng Q."/>
            <person name="Gargeya S."/>
            <person name="Fitzgerald M."/>
            <person name="Haas B."/>
            <person name="Abouelleil A."/>
            <person name="Alvarado L."/>
            <person name="Arachchi H.M."/>
            <person name="Berlin A."/>
            <person name="Chapman S.B."/>
            <person name="Gearin G."/>
            <person name="Goldberg J."/>
            <person name="Griggs A."/>
            <person name="Gujja S."/>
            <person name="Hansen M."/>
            <person name="Heiman D."/>
            <person name="Howarth C."/>
            <person name="Larimer J."/>
            <person name="Lui A."/>
            <person name="MacDonald P.J.P."/>
            <person name="McCowen C."/>
            <person name="Montmayeur A."/>
            <person name="Murphy C."/>
            <person name="Neiman D."/>
            <person name="Pearson M."/>
            <person name="Priest M."/>
            <person name="Roberts A."/>
            <person name="Saif S."/>
            <person name="Shea T."/>
            <person name="Sisk P."/>
            <person name="Stolte C."/>
            <person name="Sykes S."/>
            <person name="Wortman J."/>
            <person name="Nusbaum C."/>
            <person name="Birren B."/>
        </authorList>
    </citation>
    <scope>NUCLEOTIDE SEQUENCE [LARGE SCALE GENOMIC DNA]</scope>
    <source>
        <strain evidence="3">INRA-310</strain>
    </source>
</reference>
<dbReference type="EMBL" id="KI669633">
    <property type="protein sequence ID" value="ETN00810.1"/>
    <property type="molecule type" value="Genomic_DNA"/>
</dbReference>
<dbReference type="AlphaFoldDB" id="W2PLB6"/>
<accession>W2PLB6</accession>
<dbReference type="Proteomes" id="UP000018817">
    <property type="component" value="Unassembled WGS sequence"/>
</dbReference>
<dbReference type="VEuPathDB" id="FungiDB:PPTG_24183"/>
<dbReference type="GeneID" id="20192782"/>
<organism evidence="2 3">
    <name type="scientific">Phytophthora nicotianae (strain INRA-310)</name>
    <name type="common">Phytophthora parasitica</name>
    <dbReference type="NCBI Taxonomy" id="761204"/>
    <lineage>
        <taxon>Eukaryota</taxon>
        <taxon>Sar</taxon>
        <taxon>Stramenopiles</taxon>
        <taxon>Oomycota</taxon>
        <taxon>Peronosporomycetes</taxon>
        <taxon>Peronosporales</taxon>
        <taxon>Peronosporaceae</taxon>
        <taxon>Phytophthora</taxon>
    </lineage>
</organism>
<gene>
    <name evidence="2" type="ORF">PPTG_24183</name>
</gene>
<sequence length="111" mass="12893">MITRIPSELSKRVQKAQTAWDDEIETLKASVLNLEAFYNVQKRKESTAAFNSHPSMMVDPEQQKLLERVKSLQKEVNSLREEHDSHLTRLDADLLGLYDWTRDKVASIRSH</sequence>
<dbReference type="RefSeq" id="XP_008913861.1">
    <property type="nucleotide sequence ID" value="XM_008915613.1"/>
</dbReference>
<evidence type="ECO:0000313" key="2">
    <source>
        <dbReference type="EMBL" id="ETN00810.1"/>
    </source>
</evidence>
<proteinExistence type="predicted"/>
<feature type="coiled-coil region" evidence="1">
    <location>
        <begin position="62"/>
        <end position="89"/>
    </location>
</feature>
<name>W2PLB6_PHYN3</name>
<protein>
    <submittedName>
        <fullName evidence="2">Uncharacterized protein</fullName>
    </submittedName>
</protein>
<reference evidence="2 3" key="2">
    <citation type="submission" date="2013-11" db="EMBL/GenBank/DDBJ databases">
        <title>The Genome Sequence of Phytophthora parasitica INRA-310.</title>
        <authorList>
            <consortium name="The Broad Institute Genomics Platform"/>
            <person name="Russ C."/>
            <person name="Tyler B."/>
            <person name="Panabieres F."/>
            <person name="Shan W."/>
            <person name="Tripathy S."/>
            <person name="Grunwald N."/>
            <person name="Machado M."/>
            <person name="Johnson C.S."/>
            <person name="Arredondo F."/>
            <person name="Hong C."/>
            <person name="Coffey M."/>
            <person name="Young S.K."/>
            <person name="Zeng Q."/>
            <person name="Gargeya S."/>
            <person name="Fitzgerald M."/>
            <person name="Abouelleil A."/>
            <person name="Alvarado L."/>
            <person name="Chapman S.B."/>
            <person name="Gainer-Dewar J."/>
            <person name="Goldberg J."/>
            <person name="Griggs A."/>
            <person name="Gujja S."/>
            <person name="Hansen M."/>
            <person name="Howarth C."/>
            <person name="Imamovic A."/>
            <person name="Ireland A."/>
            <person name="Larimer J."/>
            <person name="McCowan C."/>
            <person name="Murphy C."/>
            <person name="Pearson M."/>
            <person name="Poon T.W."/>
            <person name="Priest M."/>
            <person name="Roberts A."/>
            <person name="Saif S."/>
            <person name="Shea T."/>
            <person name="Sykes S."/>
            <person name="Wortman J."/>
            <person name="Nusbaum C."/>
            <person name="Birren B."/>
        </authorList>
    </citation>
    <scope>NUCLEOTIDE SEQUENCE [LARGE SCALE GENOMIC DNA]</scope>
    <source>
        <strain evidence="2 3">INRA-310</strain>
    </source>
</reference>